<protein>
    <submittedName>
        <fullName evidence="4">Dihydroflavonol-4-reductase</fullName>
    </submittedName>
</protein>
<evidence type="ECO:0000313" key="4">
    <source>
        <dbReference type="EMBL" id="SHH26883.1"/>
    </source>
</evidence>
<accession>A0A1M5RLZ1</accession>
<gene>
    <name evidence="4" type="ORF">SAMN05444003_2645</name>
</gene>
<dbReference type="SUPFAM" id="SSF51735">
    <property type="entry name" value="NAD(P)-binding Rossmann-fold domains"/>
    <property type="match status" value="1"/>
</dbReference>
<dbReference type="Pfam" id="PF01370">
    <property type="entry name" value="Epimerase"/>
    <property type="match status" value="1"/>
</dbReference>
<dbReference type="RefSeq" id="WP_072901809.1">
    <property type="nucleotide sequence ID" value="NZ_FQXB01000004.1"/>
</dbReference>
<dbReference type="InterPro" id="IPR036291">
    <property type="entry name" value="NAD(P)-bd_dom_sf"/>
</dbReference>
<dbReference type="InterPro" id="IPR001509">
    <property type="entry name" value="Epimerase_deHydtase"/>
</dbReference>
<keyword evidence="5" id="KW-1185">Reference proteome</keyword>
<dbReference type="PANTHER" id="PTHR10366:SF564">
    <property type="entry name" value="STEROL-4-ALPHA-CARBOXYLATE 3-DEHYDROGENASE, DECARBOXYLATING"/>
    <property type="match status" value="1"/>
</dbReference>
<proteinExistence type="inferred from homology"/>
<dbReference type="InterPro" id="IPR050425">
    <property type="entry name" value="NAD(P)_dehydrat-like"/>
</dbReference>
<dbReference type="Gene3D" id="3.40.50.720">
    <property type="entry name" value="NAD(P)-binding Rossmann-like Domain"/>
    <property type="match status" value="1"/>
</dbReference>
<feature type="domain" description="NAD-dependent epimerase/dehydratase" evidence="3">
    <location>
        <begin position="4"/>
        <end position="241"/>
    </location>
</feature>
<organism evidence="4 5">
    <name type="scientific">Cognatiyoonia sediminum</name>
    <dbReference type="NCBI Taxonomy" id="1508389"/>
    <lineage>
        <taxon>Bacteria</taxon>
        <taxon>Pseudomonadati</taxon>
        <taxon>Pseudomonadota</taxon>
        <taxon>Alphaproteobacteria</taxon>
        <taxon>Rhodobacterales</taxon>
        <taxon>Paracoccaceae</taxon>
        <taxon>Cognatiyoonia</taxon>
    </lineage>
</organism>
<dbReference type="Proteomes" id="UP000184074">
    <property type="component" value="Unassembled WGS sequence"/>
</dbReference>
<evidence type="ECO:0000256" key="1">
    <source>
        <dbReference type="ARBA" id="ARBA00023002"/>
    </source>
</evidence>
<dbReference type="STRING" id="1508389.SAMN05444003_2645"/>
<evidence type="ECO:0000256" key="2">
    <source>
        <dbReference type="ARBA" id="ARBA00023445"/>
    </source>
</evidence>
<sequence>MQTILLTGITGYIAKHIAAQLLDAGYAVRGSMRSMKRVQEVNAAIAIGVSDPSVLTRLSFCELDLSKDIGWNNAAMGVDAIIHTASPFPMTAPKDENELIKPAVDGMMRAIKAAAEAQVDRVIITSSTAAISGSPLPQGKEAYDEADWTNTEEKGVGAYAKSKTLAERAAWDFAETQAPQIKLTSINPGFVLGAPLDTQYGTSVAVIERILRGKDPIVPDIGWNSVGVKDVAALHVKALQDDGSIGQRIMGVDRFVAFVELAEWIKADYPNRRIATKVAPHALIKALGLFDPAVREITSQLGVVQKADNAKATELLGRELSDVKESVLETARYLVEKEIV</sequence>
<dbReference type="PANTHER" id="PTHR10366">
    <property type="entry name" value="NAD DEPENDENT EPIMERASE/DEHYDRATASE"/>
    <property type="match status" value="1"/>
</dbReference>
<keyword evidence="1" id="KW-0560">Oxidoreductase</keyword>
<dbReference type="OrthoDB" id="9778052at2"/>
<evidence type="ECO:0000259" key="3">
    <source>
        <dbReference type="Pfam" id="PF01370"/>
    </source>
</evidence>
<reference evidence="4 5" key="1">
    <citation type="submission" date="2016-11" db="EMBL/GenBank/DDBJ databases">
        <authorList>
            <person name="Jaros S."/>
            <person name="Januszkiewicz K."/>
            <person name="Wedrychowicz H."/>
        </authorList>
    </citation>
    <scope>NUCLEOTIDE SEQUENCE [LARGE SCALE GENOMIC DNA]</scope>
    <source>
        <strain evidence="4 5">DSM 28715</strain>
    </source>
</reference>
<dbReference type="GO" id="GO:0016616">
    <property type="term" value="F:oxidoreductase activity, acting on the CH-OH group of donors, NAD or NADP as acceptor"/>
    <property type="evidence" value="ECO:0007669"/>
    <property type="project" value="TreeGrafter"/>
</dbReference>
<evidence type="ECO:0000313" key="5">
    <source>
        <dbReference type="Proteomes" id="UP000184074"/>
    </source>
</evidence>
<dbReference type="AlphaFoldDB" id="A0A1M5RLZ1"/>
<dbReference type="EMBL" id="FQXB01000004">
    <property type="protein sequence ID" value="SHH26883.1"/>
    <property type="molecule type" value="Genomic_DNA"/>
</dbReference>
<name>A0A1M5RLZ1_9RHOB</name>
<comment type="similarity">
    <text evidence="2">Belongs to the NAD(P)-dependent epimerase/dehydratase family. Dihydroflavonol-4-reductase subfamily.</text>
</comment>